<dbReference type="Proteomes" id="UP000184310">
    <property type="component" value="Unassembled WGS sequence"/>
</dbReference>
<evidence type="ECO:0008006" key="3">
    <source>
        <dbReference type="Google" id="ProtNLM"/>
    </source>
</evidence>
<evidence type="ECO:0000313" key="1">
    <source>
        <dbReference type="EMBL" id="SHK73174.1"/>
    </source>
</evidence>
<dbReference type="OrthoDB" id="5432776at2"/>
<sequence length="64" mass="7224">MEKWEYLSTKFQAEGSFGGILDVENFDLELNSLGNQGWELVSIVSTNAAYGKTREIIAVLKRKK</sequence>
<evidence type="ECO:0000313" key="2">
    <source>
        <dbReference type="Proteomes" id="UP000184310"/>
    </source>
</evidence>
<dbReference type="RefSeq" id="WP_072993427.1">
    <property type="nucleotide sequence ID" value="NZ_FQZB01000025.1"/>
</dbReference>
<dbReference type="STRING" id="1121302.SAMN02745163_04361"/>
<dbReference type="AlphaFoldDB" id="A0A1M6UVF2"/>
<organism evidence="1 2">
    <name type="scientific">Clostridium cavendishii DSM 21758</name>
    <dbReference type="NCBI Taxonomy" id="1121302"/>
    <lineage>
        <taxon>Bacteria</taxon>
        <taxon>Bacillati</taxon>
        <taxon>Bacillota</taxon>
        <taxon>Clostridia</taxon>
        <taxon>Eubacteriales</taxon>
        <taxon>Clostridiaceae</taxon>
        <taxon>Clostridium</taxon>
    </lineage>
</organism>
<dbReference type="Pfam" id="PF13783">
    <property type="entry name" value="DUF4177"/>
    <property type="match status" value="1"/>
</dbReference>
<gene>
    <name evidence="1" type="ORF">SAMN02745163_04361</name>
</gene>
<protein>
    <recommendedName>
        <fullName evidence="3">DUF4177 domain-containing protein</fullName>
    </recommendedName>
</protein>
<accession>A0A1M6UVF2</accession>
<keyword evidence="2" id="KW-1185">Reference proteome</keyword>
<name>A0A1M6UVF2_9CLOT</name>
<dbReference type="InterPro" id="IPR025234">
    <property type="entry name" value="YjzH-like"/>
</dbReference>
<proteinExistence type="predicted"/>
<reference evidence="1 2" key="1">
    <citation type="submission" date="2016-11" db="EMBL/GenBank/DDBJ databases">
        <authorList>
            <person name="Jaros S."/>
            <person name="Januszkiewicz K."/>
            <person name="Wedrychowicz H."/>
        </authorList>
    </citation>
    <scope>NUCLEOTIDE SEQUENCE [LARGE SCALE GENOMIC DNA]</scope>
    <source>
        <strain evidence="1 2">DSM 21758</strain>
    </source>
</reference>
<dbReference type="EMBL" id="FQZB01000025">
    <property type="protein sequence ID" value="SHK73174.1"/>
    <property type="molecule type" value="Genomic_DNA"/>
</dbReference>